<protein>
    <submittedName>
        <fullName evidence="2">Zinc finger protein 1</fullName>
    </submittedName>
</protein>
<dbReference type="VEuPathDB" id="FungiDB:C5L36_0C01850"/>
<dbReference type="GO" id="GO:0008270">
    <property type="term" value="F:zinc ion binding"/>
    <property type="evidence" value="ECO:0007669"/>
    <property type="project" value="InterPro"/>
</dbReference>
<dbReference type="Gene3D" id="4.10.240.10">
    <property type="entry name" value="Zn(2)-C6 fungal-type DNA-binding domain"/>
    <property type="match status" value="1"/>
</dbReference>
<dbReference type="PROSITE" id="PS50048">
    <property type="entry name" value="ZN2_CY6_FUNGAL_2"/>
    <property type="match status" value="1"/>
</dbReference>
<proteinExistence type="predicted"/>
<sequence length="271" mass="31291">MGYNIVSYPTYQMPKVVESTQRRFQQQPELQQCDYCHFDRFHHESEKQHPIQGQQYTIPLSLTSSINESSKQSQYHHPQMPRQDGLTTIQYNAPTSLNCGVNTLSTTPESPLNYTTSTNMFRRNSQMSFLTPHSASSPLDTSNARPETRDELYFEVASSTYVYKSPTEGREGVLQGSLIKHILESNSDNRTCKRSRTGCLTCRYRKKRCSEGKPSCEECTRLNMKCRWPLPGSEHKNRSKRSLKIGHDEMYHETYGVIKVLRGVVLYKIEE</sequence>
<feature type="domain" description="Zn(2)-C6 fungal-type" evidence="1">
    <location>
        <begin position="198"/>
        <end position="228"/>
    </location>
</feature>
<comment type="caution">
    <text evidence="2">The sequence shown here is derived from an EMBL/GenBank/DDBJ whole genome shotgun (WGS) entry which is preliminary data.</text>
</comment>
<dbReference type="CDD" id="cd00067">
    <property type="entry name" value="GAL4"/>
    <property type="match status" value="1"/>
</dbReference>
<dbReference type="InterPro" id="IPR001138">
    <property type="entry name" value="Zn2Cys6_DnaBD"/>
</dbReference>
<dbReference type="InterPro" id="IPR036864">
    <property type="entry name" value="Zn2-C6_fun-type_DNA-bd_sf"/>
</dbReference>
<dbReference type="SUPFAM" id="SSF57701">
    <property type="entry name" value="Zn2/Cys6 DNA-binding domain"/>
    <property type="match status" value="1"/>
</dbReference>
<dbReference type="PROSITE" id="PS00463">
    <property type="entry name" value="ZN2_CY6_FUNGAL_1"/>
    <property type="match status" value="1"/>
</dbReference>
<dbReference type="EMBL" id="MQVM01000040">
    <property type="protein sequence ID" value="ONH71187.1"/>
    <property type="molecule type" value="Genomic_DNA"/>
</dbReference>
<dbReference type="Pfam" id="PF00172">
    <property type="entry name" value="Zn_clus"/>
    <property type="match status" value="1"/>
</dbReference>
<accession>A0A1V2LGJ0</accession>
<dbReference type="AlphaFoldDB" id="A0A1V2LGJ0"/>
<name>A0A1V2LGJ0_PICKU</name>
<dbReference type="Proteomes" id="UP000189274">
    <property type="component" value="Unassembled WGS sequence"/>
</dbReference>
<evidence type="ECO:0000313" key="3">
    <source>
        <dbReference type="Proteomes" id="UP000189274"/>
    </source>
</evidence>
<evidence type="ECO:0000259" key="1">
    <source>
        <dbReference type="PROSITE" id="PS50048"/>
    </source>
</evidence>
<gene>
    <name evidence="2" type="ORF">BOH78_4718</name>
</gene>
<dbReference type="SMART" id="SM00066">
    <property type="entry name" value="GAL4"/>
    <property type="match status" value="1"/>
</dbReference>
<reference evidence="3" key="1">
    <citation type="journal article" date="2017" name="Genome Announc.">
        <title>Genome sequences of Cyberlindnera fabianii 65, Pichia kudriavzevii 129, and Saccharomyces cerevisiae 131 isolated from fermented masau fruits in Zimbabwe.</title>
        <authorList>
            <person name="van Rijswijck I.M.H."/>
            <person name="Derks M.F.L."/>
            <person name="Abee T."/>
            <person name="de Ridder D."/>
            <person name="Smid E.J."/>
        </authorList>
    </citation>
    <scope>NUCLEOTIDE SEQUENCE [LARGE SCALE GENOMIC DNA]</scope>
    <source>
        <strain evidence="3">129</strain>
    </source>
</reference>
<dbReference type="GO" id="GO:0000981">
    <property type="term" value="F:DNA-binding transcription factor activity, RNA polymerase II-specific"/>
    <property type="evidence" value="ECO:0007669"/>
    <property type="project" value="InterPro"/>
</dbReference>
<evidence type="ECO:0000313" key="2">
    <source>
        <dbReference type="EMBL" id="ONH71187.1"/>
    </source>
</evidence>
<organism evidence="2 3">
    <name type="scientific">Pichia kudriavzevii</name>
    <name type="common">Yeast</name>
    <name type="synonym">Issatchenkia orientalis</name>
    <dbReference type="NCBI Taxonomy" id="4909"/>
    <lineage>
        <taxon>Eukaryota</taxon>
        <taxon>Fungi</taxon>
        <taxon>Dikarya</taxon>
        <taxon>Ascomycota</taxon>
        <taxon>Saccharomycotina</taxon>
        <taxon>Pichiomycetes</taxon>
        <taxon>Pichiales</taxon>
        <taxon>Pichiaceae</taxon>
        <taxon>Pichia</taxon>
    </lineage>
</organism>